<dbReference type="PANTHER" id="PTHR43606">
    <property type="entry name" value="PHOSPHATASE, PUTATIVE (AFU_ORTHOLOGUE AFUA_6G08710)-RELATED"/>
    <property type="match status" value="1"/>
</dbReference>
<evidence type="ECO:0000259" key="3">
    <source>
        <dbReference type="Pfam" id="PF16655"/>
    </source>
</evidence>
<dbReference type="AlphaFoldDB" id="A0A7Y7QZ50"/>
<feature type="domain" description="PhoD-like phosphatase metallophosphatase" evidence="2">
    <location>
        <begin position="134"/>
        <end position="506"/>
    </location>
</feature>
<keyword evidence="7" id="KW-1185">Reference proteome</keyword>
<evidence type="ECO:0000313" key="5">
    <source>
        <dbReference type="EMBL" id="NVP33350.1"/>
    </source>
</evidence>
<evidence type="ECO:0000313" key="6">
    <source>
        <dbReference type="Proteomes" id="UP000531581"/>
    </source>
</evidence>
<evidence type="ECO:0000259" key="2">
    <source>
        <dbReference type="Pfam" id="PF09423"/>
    </source>
</evidence>
<dbReference type="Gene3D" id="3.60.21.70">
    <property type="entry name" value="PhoD-like phosphatase"/>
    <property type="match status" value="1"/>
</dbReference>
<dbReference type="InterPro" id="IPR052900">
    <property type="entry name" value="Phospholipid_Metab_Enz"/>
</dbReference>
<comment type="caution">
    <text evidence="5">The sequence shown here is derived from an EMBL/GenBank/DDBJ whole genome shotgun (WGS) entry which is preliminary data.</text>
</comment>
<sequence length="554" mass="61508">MSVSRRGVMRSALAFGMMSAATGVRADGGASVFQHGVASGEPEADSMLLWTRLTGAGEVSGRWRVATDPRMRDVVAQGAFTARAERDFTAKVVVTDLEPGREYWYQFRAAGQKSPVGRTRTLPTGHIDELNIVSACCAMYLIGYFQAYREIARLDKLDAVLFLGDYIYEYGASHYEKLSTLRAPDPPHNTVTLDDYRRRIAQSRAELDLQAAHARAPWICIWDDHEIADDDWMHGAEGHNPTTDGDWELRKAAAVRAWYEWMPVHDPVPGNPYGIARSHSFGDLATLIVPEDRLKARHHRLRLPTDMDMLETSEGRTPDIAGFRRKLADPAREMIGQDQVAWVGREMHKSKAAGQPWVLFGSGTVMAYYDYPDLRRWAPATGPLGKFYDATRFELPLLNLDSWSGYLAEREQVFAEIRRAGVRTVVLSGDSHMAWVNRLHDRHGPVALEVSSTTLTGPALGDVLGLGDTPFHRLVVDRNRDVQWCDPAAIGFIVLKVTREAVDARFIAIADPRSPASRVGVTKQVVSARQIDGSDNWVHVSPADIGNSIPPISG</sequence>
<feature type="signal peptide" evidence="1">
    <location>
        <begin position="1"/>
        <end position="26"/>
    </location>
</feature>
<dbReference type="InterPro" id="IPR038607">
    <property type="entry name" value="PhoD-like_sf"/>
</dbReference>
<dbReference type="Pfam" id="PF16655">
    <property type="entry name" value="PhoD_N"/>
    <property type="match status" value="1"/>
</dbReference>
<dbReference type="InterPro" id="IPR032093">
    <property type="entry name" value="PhoD_N"/>
</dbReference>
<evidence type="ECO:0000313" key="4">
    <source>
        <dbReference type="EMBL" id="NNG51844.1"/>
    </source>
</evidence>
<dbReference type="Gene3D" id="2.60.40.380">
    <property type="entry name" value="Purple acid phosphatase-like, N-terminal"/>
    <property type="match status" value="1"/>
</dbReference>
<dbReference type="SUPFAM" id="SSF56300">
    <property type="entry name" value="Metallo-dependent phosphatases"/>
    <property type="match status" value="1"/>
</dbReference>
<proteinExistence type="predicted"/>
<gene>
    <name evidence="4" type="ORF">HKX05_00555</name>
    <name evidence="5" type="ORF">HLV41_20145</name>
</gene>
<feature type="domain" description="Phospholipase D N-terminal" evidence="3">
    <location>
        <begin position="35"/>
        <end position="121"/>
    </location>
</feature>
<protein>
    <submittedName>
        <fullName evidence="5">Alkaline phosphatase D family protein</fullName>
    </submittedName>
    <submittedName>
        <fullName evidence="4">Phosphodiesterase</fullName>
    </submittedName>
</protein>
<name>A0A7Y7QZ50_9SPHN</name>
<keyword evidence="1" id="KW-0732">Signal</keyword>
<dbReference type="Pfam" id="PF09423">
    <property type="entry name" value="PhoD"/>
    <property type="match status" value="1"/>
</dbReference>
<dbReference type="CDD" id="cd07389">
    <property type="entry name" value="MPP_PhoD"/>
    <property type="match status" value="1"/>
</dbReference>
<evidence type="ECO:0000313" key="7">
    <source>
        <dbReference type="Proteomes" id="UP000557656"/>
    </source>
</evidence>
<dbReference type="InterPro" id="IPR018946">
    <property type="entry name" value="PhoD-like_MPP"/>
</dbReference>
<dbReference type="Proteomes" id="UP000531581">
    <property type="component" value="Unassembled WGS sequence"/>
</dbReference>
<dbReference type="EMBL" id="JABEOV010000002">
    <property type="protein sequence ID" value="NNG51844.1"/>
    <property type="molecule type" value="Genomic_DNA"/>
</dbReference>
<reference evidence="6 7" key="1">
    <citation type="submission" date="2020-05" db="EMBL/GenBank/DDBJ databases">
        <title>Draft Genome Sequences of Sphingomonas sp. Isolated from the International Space Station.</title>
        <authorList>
            <person name="Bijlani S."/>
            <person name="Singh N.K."/>
            <person name="Mason C.E."/>
            <person name="Wang C.C."/>
            <person name="Venkateswaran K."/>
        </authorList>
    </citation>
    <scope>NUCLEOTIDE SEQUENCE [LARGE SCALE GENOMIC DNA]</scope>
    <source>
        <strain evidence="4 7">IIF7SW-B5</strain>
        <strain evidence="5">ISS-IIF7SWP</strain>
    </source>
</reference>
<dbReference type="PANTHER" id="PTHR43606:SF7">
    <property type="entry name" value="PHOSPHATASE, PUTATIVE (AFU_ORTHOLOGUE AFUA_6G08710)-RELATED"/>
    <property type="match status" value="1"/>
</dbReference>
<evidence type="ECO:0000256" key="1">
    <source>
        <dbReference type="SAM" id="SignalP"/>
    </source>
</evidence>
<feature type="chain" id="PRO_5030765684" evidence="1">
    <location>
        <begin position="27"/>
        <end position="554"/>
    </location>
</feature>
<organism evidence="5 6">
    <name type="scientific">Sphingomonas sanguinis</name>
    <dbReference type="NCBI Taxonomy" id="33051"/>
    <lineage>
        <taxon>Bacteria</taxon>
        <taxon>Pseudomonadati</taxon>
        <taxon>Pseudomonadota</taxon>
        <taxon>Alphaproteobacteria</taxon>
        <taxon>Sphingomonadales</taxon>
        <taxon>Sphingomonadaceae</taxon>
        <taxon>Sphingomonas</taxon>
    </lineage>
</organism>
<dbReference type="InterPro" id="IPR029052">
    <property type="entry name" value="Metallo-depent_PP-like"/>
</dbReference>
<dbReference type="Proteomes" id="UP000557656">
    <property type="component" value="Unassembled WGS sequence"/>
</dbReference>
<accession>A0A7Y7QZ50</accession>
<dbReference type="EMBL" id="JABYQV010000035">
    <property type="protein sequence ID" value="NVP33350.1"/>
    <property type="molecule type" value="Genomic_DNA"/>
</dbReference>